<evidence type="ECO:0000313" key="2">
    <source>
        <dbReference type="Proteomes" id="UP000502508"/>
    </source>
</evidence>
<reference evidence="1 2" key="2">
    <citation type="submission" date="2020-03" db="EMBL/GenBank/DDBJ databases">
        <authorList>
            <person name="Ichikawa N."/>
            <person name="Kimura A."/>
            <person name="Kitahashi Y."/>
            <person name="Uohara A."/>
        </authorList>
    </citation>
    <scope>NUCLEOTIDE SEQUENCE [LARGE SCALE GENOMIC DNA]</scope>
    <source>
        <strain evidence="1 2">NBRC 107702</strain>
    </source>
</reference>
<dbReference type="EMBL" id="AP022870">
    <property type="protein sequence ID" value="BCB78859.1"/>
    <property type="molecule type" value="Genomic_DNA"/>
</dbReference>
<dbReference type="AlphaFoldDB" id="A0A6F8XYI4"/>
<proteinExistence type="predicted"/>
<dbReference type="KEGG" id="pfla:Pflav_052690"/>
<organism evidence="1 2">
    <name type="scientific">Phytohabitans flavus</name>
    <dbReference type="NCBI Taxonomy" id="1076124"/>
    <lineage>
        <taxon>Bacteria</taxon>
        <taxon>Bacillati</taxon>
        <taxon>Actinomycetota</taxon>
        <taxon>Actinomycetes</taxon>
        <taxon>Micromonosporales</taxon>
        <taxon>Micromonosporaceae</taxon>
    </lineage>
</organism>
<keyword evidence="2" id="KW-1185">Reference proteome</keyword>
<evidence type="ECO:0000313" key="1">
    <source>
        <dbReference type="EMBL" id="BCB78859.1"/>
    </source>
</evidence>
<name>A0A6F8XYI4_9ACTN</name>
<evidence type="ECO:0008006" key="3">
    <source>
        <dbReference type="Google" id="ProtNLM"/>
    </source>
</evidence>
<dbReference type="Proteomes" id="UP000502508">
    <property type="component" value="Chromosome"/>
</dbReference>
<dbReference type="RefSeq" id="WP_173038616.1">
    <property type="nucleotide sequence ID" value="NZ_AP022870.1"/>
</dbReference>
<reference evidence="1 2" key="1">
    <citation type="submission" date="2020-03" db="EMBL/GenBank/DDBJ databases">
        <title>Whole genome shotgun sequence of Phytohabitans flavus NBRC 107702.</title>
        <authorList>
            <person name="Komaki H."/>
            <person name="Tamura T."/>
        </authorList>
    </citation>
    <scope>NUCLEOTIDE SEQUENCE [LARGE SCALE GENOMIC DNA]</scope>
    <source>
        <strain evidence="1 2">NBRC 107702</strain>
    </source>
</reference>
<gene>
    <name evidence="1" type="ORF">Pflav_052690</name>
</gene>
<sequence length="50" mass="5442">MSDIAALEMLPEETTEDHALKPRDCGPLSCLITGTCNDQLTYNTAPTCAW</sequence>
<protein>
    <recommendedName>
        <fullName evidence="3">Lantibiotic</fullName>
    </recommendedName>
</protein>
<accession>A0A6F8XYI4</accession>